<feature type="compositionally biased region" description="Basic and acidic residues" evidence="1">
    <location>
        <begin position="37"/>
        <end position="49"/>
    </location>
</feature>
<proteinExistence type="predicted"/>
<sequence length="56" mass="6354">DSIYPAMPSVTAFKKGAGVKTQSEFSKTRPRTKKKPRTEAQKQFGDKPLSKRRTRT</sequence>
<reference evidence="2" key="1">
    <citation type="journal article" date="2015" name="Nature">
        <title>Complex archaea that bridge the gap between prokaryotes and eukaryotes.</title>
        <authorList>
            <person name="Spang A."/>
            <person name="Saw J.H."/>
            <person name="Jorgensen S.L."/>
            <person name="Zaremba-Niedzwiedzka K."/>
            <person name="Martijn J."/>
            <person name="Lind A.E."/>
            <person name="van Eijk R."/>
            <person name="Schleper C."/>
            <person name="Guy L."/>
            <person name="Ettema T.J."/>
        </authorList>
    </citation>
    <scope>NUCLEOTIDE SEQUENCE</scope>
</reference>
<feature type="region of interest" description="Disordered" evidence="1">
    <location>
        <begin position="1"/>
        <end position="56"/>
    </location>
</feature>
<protein>
    <submittedName>
        <fullName evidence="2">Uncharacterized protein</fullName>
    </submittedName>
</protein>
<dbReference type="AlphaFoldDB" id="A0A0F9CVK4"/>
<dbReference type="EMBL" id="LAZR01031567">
    <property type="protein sequence ID" value="KKL53378.1"/>
    <property type="molecule type" value="Genomic_DNA"/>
</dbReference>
<evidence type="ECO:0000313" key="2">
    <source>
        <dbReference type="EMBL" id="KKL53378.1"/>
    </source>
</evidence>
<accession>A0A0F9CVK4</accession>
<feature type="non-terminal residue" evidence="2">
    <location>
        <position position="1"/>
    </location>
</feature>
<organism evidence="2">
    <name type="scientific">marine sediment metagenome</name>
    <dbReference type="NCBI Taxonomy" id="412755"/>
    <lineage>
        <taxon>unclassified sequences</taxon>
        <taxon>metagenomes</taxon>
        <taxon>ecological metagenomes</taxon>
    </lineage>
</organism>
<evidence type="ECO:0000256" key="1">
    <source>
        <dbReference type="SAM" id="MobiDB-lite"/>
    </source>
</evidence>
<comment type="caution">
    <text evidence="2">The sequence shown here is derived from an EMBL/GenBank/DDBJ whole genome shotgun (WGS) entry which is preliminary data.</text>
</comment>
<name>A0A0F9CVK4_9ZZZZ</name>
<gene>
    <name evidence="2" type="ORF">LCGC14_2276080</name>
</gene>